<dbReference type="EMBL" id="KQ416990">
    <property type="protein sequence ID" value="KOF94315.1"/>
    <property type="molecule type" value="Genomic_DNA"/>
</dbReference>
<organism evidence="1">
    <name type="scientific">Octopus bimaculoides</name>
    <name type="common">California two-spotted octopus</name>
    <dbReference type="NCBI Taxonomy" id="37653"/>
    <lineage>
        <taxon>Eukaryota</taxon>
        <taxon>Metazoa</taxon>
        <taxon>Spiralia</taxon>
        <taxon>Lophotrochozoa</taxon>
        <taxon>Mollusca</taxon>
        <taxon>Cephalopoda</taxon>
        <taxon>Coleoidea</taxon>
        <taxon>Octopodiformes</taxon>
        <taxon>Octopoda</taxon>
        <taxon>Incirrata</taxon>
        <taxon>Octopodidae</taxon>
        <taxon>Octopus</taxon>
    </lineage>
</organism>
<name>A0A0L8HZU4_OCTBM</name>
<proteinExistence type="predicted"/>
<accession>A0A0L8HZU4</accession>
<evidence type="ECO:0000313" key="1">
    <source>
        <dbReference type="EMBL" id="KOF94315.1"/>
    </source>
</evidence>
<reference evidence="1" key="1">
    <citation type="submission" date="2015-07" db="EMBL/GenBank/DDBJ databases">
        <title>MeaNS - Measles Nucleotide Surveillance Program.</title>
        <authorList>
            <person name="Tran T."/>
            <person name="Druce J."/>
        </authorList>
    </citation>
    <scope>NUCLEOTIDE SEQUENCE</scope>
    <source>
        <strain evidence="1">UCB-OBI-ISO-001</strain>
        <tissue evidence="1">Gonad</tissue>
    </source>
</reference>
<protein>
    <submittedName>
        <fullName evidence="1">Uncharacterized protein</fullName>
    </submittedName>
</protein>
<sequence>MGYGDSPSVCVCLPKTPISFKGSELDSGYLTFSFDIFSSQPVYSELNQEDIEVYI</sequence>
<gene>
    <name evidence="1" type="ORF">OCBIM_22002155mg</name>
</gene>
<dbReference type="AlphaFoldDB" id="A0A0L8HZU4"/>